<proteinExistence type="predicted"/>
<gene>
    <name evidence="1" type="ORF">PSACC_02051</name>
</gene>
<dbReference type="Proteomes" id="UP000240830">
    <property type="component" value="Unassembled WGS sequence"/>
</dbReference>
<evidence type="ECO:0000313" key="1">
    <source>
        <dbReference type="EMBL" id="PJF18127.1"/>
    </source>
</evidence>
<protein>
    <submittedName>
        <fullName evidence="1">Uncharacterized protein</fullName>
    </submittedName>
</protein>
<dbReference type="AlphaFoldDB" id="A0A2H9TK42"/>
<accession>A0A2H9TK42</accession>
<reference evidence="1 2" key="1">
    <citation type="submission" date="2016-10" db="EMBL/GenBank/DDBJ databases">
        <title>The genome of Paramicrosporidium saccamoebae is the missing link in understanding Cryptomycota and Microsporidia evolution.</title>
        <authorList>
            <person name="Quandt C.A."/>
            <person name="Beaudet D."/>
            <person name="Corsaro D."/>
            <person name="Michel R."/>
            <person name="Corradi N."/>
            <person name="James T."/>
        </authorList>
    </citation>
    <scope>NUCLEOTIDE SEQUENCE [LARGE SCALE GENOMIC DNA]</scope>
    <source>
        <strain evidence="1 2">KSL3</strain>
    </source>
</reference>
<dbReference type="EMBL" id="MTSL01000141">
    <property type="protein sequence ID" value="PJF18127.1"/>
    <property type="molecule type" value="Genomic_DNA"/>
</dbReference>
<organism evidence="1 2">
    <name type="scientific">Paramicrosporidium saccamoebae</name>
    <dbReference type="NCBI Taxonomy" id="1246581"/>
    <lineage>
        <taxon>Eukaryota</taxon>
        <taxon>Fungi</taxon>
        <taxon>Fungi incertae sedis</taxon>
        <taxon>Cryptomycota</taxon>
        <taxon>Cryptomycota incertae sedis</taxon>
        <taxon>Paramicrosporidium</taxon>
    </lineage>
</organism>
<name>A0A2H9TK42_9FUNG</name>
<comment type="caution">
    <text evidence="1">The sequence shown here is derived from an EMBL/GenBank/DDBJ whole genome shotgun (WGS) entry which is preliminary data.</text>
</comment>
<evidence type="ECO:0000313" key="2">
    <source>
        <dbReference type="Proteomes" id="UP000240830"/>
    </source>
</evidence>
<sequence>MKNVSIETLDSYITQDLWRPTMDDVCDAVKSNAQHLQLLSKVASRIPHMLYLNRLSKDGREDVLGYILSLNLDWKPSLKHFHDAIFGGFEGALKFYASVDPDVSPSKEDSLRCAYVFEHWGVLAFCLERWPQYVSSAFKRLRTLRQGEIDVVSKRGFVKLAEWATAANIKKEEKEAAESSRTAYYR</sequence>
<keyword evidence="2" id="KW-1185">Reference proteome</keyword>